<protein>
    <submittedName>
        <fullName evidence="2">Uncharacterized protein</fullName>
    </submittedName>
</protein>
<dbReference type="AlphaFoldDB" id="A0A249DYB9"/>
<accession>A0A249DYB9</accession>
<dbReference type="Proteomes" id="UP000216438">
    <property type="component" value="Chromosome"/>
</dbReference>
<evidence type="ECO:0000256" key="1">
    <source>
        <dbReference type="SAM" id="Phobius"/>
    </source>
</evidence>
<gene>
    <name evidence="2" type="ORF">BA171_05620</name>
</gene>
<keyword evidence="1" id="KW-0472">Membrane</keyword>
<keyword evidence="1" id="KW-0812">Transmembrane</keyword>
<feature type="transmembrane region" description="Helical" evidence="1">
    <location>
        <begin position="20"/>
        <end position="40"/>
    </location>
</feature>
<reference evidence="3" key="1">
    <citation type="submission" date="2016-06" db="EMBL/GenBank/DDBJ databases">
        <authorList>
            <person name="Chen W."/>
            <person name="Hasegawa D.K."/>
        </authorList>
    </citation>
    <scope>NUCLEOTIDE SEQUENCE [LARGE SCALE GENOMIC DNA]</scope>
    <source>
        <strain evidence="3">MEAM1</strain>
    </source>
</reference>
<evidence type="ECO:0000313" key="2">
    <source>
        <dbReference type="EMBL" id="ASX26528.1"/>
    </source>
</evidence>
<sequence length="78" mass="8840">MKNDPIRSAALGLIAPISFYINGVLLNRCSVLIIFVFSLLKKTRIIFYYPIKNPASYEATPLLKPHFSEEQEVVLQKG</sequence>
<dbReference type="EMBL" id="CP016303">
    <property type="protein sequence ID" value="ASX26528.1"/>
    <property type="molecule type" value="Genomic_DNA"/>
</dbReference>
<organism evidence="2 3">
    <name type="scientific">Candidatus Hamiltonella defensa</name>
    <name type="common">Bemisia tabaci</name>
    <dbReference type="NCBI Taxonomy" id="672795"/>
    <lineage>
        <taxon>Bacteria</taxon>
        <taxon>Pseudomonadati</taxon>
        <taxon>Pseudomonadota</taxon>
        <taxon>Gammaproteobacteria</taxon>
        <taxon>Enterobacterales</taxon>
        <taxon>Enterobacteriaceae</taxon>
        <taxon>aphid secondary symbionts</taxon>
        <taxon>Candidatus Williamhamiltonella</taxon>
    </lineage>
</organism>
<proteinExistence type="predicted"/>
<keyword evidence="1" id="KW-1133">Transmembrane helix</keyword>
<evidence type="ECO:0000313" key="3">
    <source>
        <dbReference type="Proteomes" id="UP000216438"/>
    </source>
</evidence>
<reference evidence="2 3" key="2">
    <citation type="submission" date="2017-09" db="EMBL/GenBank/DDBJ databases">
        <title>The genome of whitefly Bemisia tabaci, a global crop pest, provides novel insights into virus transmission, host adaptation and insecticide resistance.</title>
        <authorList>
            <person name="Kaur N."/>
            <person name="Kliot A."/>
            <person name="Pinheiro P.V."/>
            <person name="Luan J."/>
            <person name="Zheng Y."/>
            <person name="Liu W."/>
            <person name="Sun H."/>
            <person name="Yang X."/>
            <person name="Xu Y."/>
            <person name="Luo Y."/>
            <person name="Kruse A."/>
            <person name="Fisher T.W."/>
            <person name="Nelson D.R."/>
            <person name="Elimelech M."/>
            <person name="MacCoss M."/>
            <person name="Johnson R."/>
            <person name="Cohen E."/>
            <person name="Hunter W.B."/>
            <person name="Brown J.K."/>
            <person name="Jander G."/>
            <person name="Cilia M."/>
            <person name="Douglas A.E."/>
            <person name="Ghanim M."/>
            <person name="Simmons A.M."/>
            <person name="Wintermantel W.M."/>
            <person name="Ling K.-S."/>
            <person name="Fei Z."/>
        </authorList>
    </citation>
    <scope>NUCLEOTIDE SEQUENCE [LARGE SCALE GENOMIC DNA]</scope>
    <source>
        <strain evidence="2 3">MEAM1</strain>
    </source>
</reference>
<name>A0A249DYB9_9ENTR</name>